<reference evidence="4 5" key="1">
    <citation type="submission" date="2016-11" db="EMBL/GenBank/DDBJ databases">
        <authorList>
            <person name="Jaros S."/>
            <person name="Januszkiewicz K."/>
            <person name="Wedrychowicz H."/>
        </authorList>
    </citation>
    <scope>NUCLEOTIDE SEQUENCE [LARGE SCALE GENOMIC DNA]</scope>
    <source>
        <strain evidence="4 5">DSM 12906</strain>
    </source>
</reference>
<dbReference type="GO" id="GO:0009117">
    <property type="term" value="P:nucleotide metabolic process"/>
    <property type="evidence" value="ECO:0007669"/>
    <property type="project" value="UniProtKB-KW"/>
</dbReference>
<comment type="catalytic activity">
    <reaction evidence="3">
        <text>a 2'-deoxyribonucleoside 5'-triphosphate + H2O = a 2'-deoxyribonucleoside 5'-phosphate + diphosphate + H(+)</text>
        <dbReference type="Rhea" id="RHEA:44644"/>
        <dbReference type="ChEBI" id="CHEBI:15377"/>
        <dbReference type="ChEBI" id="CHEBI:15378"/>
        <dbReference type="ChEBI" id="CHEBI:33019"/>
        <dbReference type="ChEBI" id="CHEBI:61560"/>
        <dbReference type="ChEBI" id="CHEBI:65317"/>
        <dbReference type="EC" id="3.6.1.9"/>
    </reaction>
</comment>
<name>A0A1M6GXU4_9ACTN</name>
<dbReference type="PIRSF" id="PIRSF006305">
    <property type="entry name" value="Maf"/>
    <property type="match status" value="1"/>
</dbReference>
<dbReference type="STRING" id="1123357.SAMN02745244_01817"/>
<evidence type="ECO:0000256" key="1">
    <source>
        <dbReference type="ARBA" id="ARBA00001968"/>
    </source>
</evidence>
<proteinExistence type="inferred from homology"/>
<dbReference type="PANTHER" id="PTHR43213">
    <property type="entry name" value="BIFUNCTIONAL DTTP/UTP PYROPHOSPHATASE/METHYLTRANSFERASE PROTEIN-RELATED"/>
    <property type="match status" value="1"/>
</dbReference>
<keyword evidence="5" id="KW-1185">Reference proteome</keyword>
<organism evidence="4 5">
    <name type="scientific">Tessaracoccus bendigoensis DSM 12906</name>
    <dbReference type="NCBI Taxonomy" id="1123357"/>
    <lineage>
        <taxon>Bacteria</taxon>
        <taxon>Bacillati</taxon>
        <taxon>Actinomycetota</taxon>
        <taxon>Actinomycetes</taxon>
        <taxon>Propionibacteriales</taxon>
        <taxon>Propionibacteriaceae</taxon>
        <taxon>Tessaracoccus</taxon>
    </lineage>
</organism>
<evidence type="ECO:0000256" key="3">
    <source>
        <dbReference type="HAMAP-Rule" id="MF_00528"/>
    </source>
</evidence>
<comment type="function">
    <text evidence="3">Nucleoside triphosphate pyrophosphatase. May have a dual role in cell division arrest and in preventing the incorporation of modified nucleotides into cellular nucleic acids.</text>
</comment>
<dbReference type="Pfam" id="PF02545">
    <property type="entry name" value="Maf"/>
    <property type="match status" value="1"/>
</dbReference>
<keyword evidence="3" id="KW-0546">Nucleotide metabolism</keyword>
<dbReference type="EMBL" id="FQZG01000029">
    <property type="protein sequence ID" value="SHJ14751.1"/>
    <property type="molecule type" value="Genomic_DNA"/>
</dbReference>
<dbReference type="HAMAP" id="MF_00528">
    <property type="entry name" value="Maf"/>
    <property type="match status" value="1"/>
</dbReference>
<dbReference type="AlphaFoldDB" id="A0A1M6GXU4"/>
<accession>A0A1M6GXU4</accession>
<gene>
    <name evidence="4" type="ORF">SAMN02745244_01817</name>
</gene>
<evidence type="ECO:0000313" key="5">
    <source>
        <dbReference type="Proteomes" id="UP000184512"/>
    </source>
</evidence>
<sequence length="205" mass="21846">MRVILASKSPARLTVLRRAGLDPEVIVSGFDESQVRDAVPTRLATRLAVKKGETVIPHLTGDYVLIACDSVLEFDGKAHGKPGSEEAAIRRWQRMRGRQGLLHSGHFVAVHMGGELCTLTAVGSSKVSFADISDEEIAAYAATGEPQRVAGGFTIDGRGAAFVTSIVGDPYNVIGLSLPLVRQMVIDLGVPWQSLWVTSGPSQPS</sequence>
<comment type="subcellular location">
    <subcellularLocation>
        <location evidence="3">Cytoplasm</location>
    </subcellularLocation>
</comment>
<dbReference type="CDD" id="cd00555">
    <property type="entry name" value="Maf"/>
    <property type="match status" value="1"/>
</dbReference>
<comment type="cofactor">
    <cofactor evidence="1 3">
        <name>a divalent metal cation</name>
        <dbReference type="ChEBI" id="CHEBI:60240"/>
    </cofactor>
</comment>
<feature type="active site" description="Proton acceptor" evidence="3">
    <location>
        <position position="69"/>
    </location>
</feature>
<dbReference type="InterPro" id="IPR003697">
    <property type="entry name" value="Maf-like"/>
</dbReference>
<comment type="similarity">
    <text evidence="3">Belongs to the Maf family.</text>
</comment>
<dbReference type="NCBIfam" id="TIGR00172">
    <property type="entry name" value="maf"/>
    <property type="match status" value="1"/>
</dbReference>
<keyword evidence="2 3" id="KW-0378">Hydrolase</keyword>
<dbReference type="Gene3D" id="3.90.950.10">
    <property type="match status" value="1"/>
</dbReference>
<dbReference type="InterPro" id="IPR029001">
    <property type="entry name" value="ITPase-like_fam"/>
</dbReference>
<comment type="catalytic activity">
    <reaction evidence="3">
        <text>a ribonucleoside 5'-triphosphate + H2O = a ribonucleoside 5'-phosphate + diphosphate + H(+)</text>
        <dbReference type="Rhea" id="RHEA:23996"/>
        <dbReference type="ChEBI" id="CHEBI:15377"/>
        <dbReference type="ChEBI" id="CHEBI:15378"/>
        <dbReference type="ChEBI" id="CHEBI:33019"/>
        <dbReference type="ChEBI" id="CHEBI:58043"/>
        <dbReference type="ChEBI" id="CHEBI:61557"/>
        <dbReference type="EC" id="3.6.1.9"/>
    </reaction>
</comment>
<keyword evidence="3" id="KW-0963">Cytoplasm</keyword>
<dbReference type="GO" id="GO:0047429">
    <property type="term" value="F:nucleoside triphosphate diphosphatase activity"/>
    <property type="evidence" value="ECO:0007669"/>
    <property type="project" value="UniProtKB-EC"/>
</dbReference>
<dbReference type="SUPFAM" id="SSF52972">
    <property type="entry name" value="ITPase-like"/>
    <property type="match status" value="1"/>
</dbReference>
<comment type="caution">
    <text evidence="3">Lacks conserved residue(s) required for the propagation of feature annotation.</text>
</comment>
<dbReference type="Proteomes" id="UP000184512">
    <property type="component" value="Unassembled WGS sequence"/>
</dbReference>
<evidence type="ECO:0000313" key="4">
    <source>
        <dbReference type="EMBL" id="SHJ14751.1"/>
    </source>
</evidence>
<dbReference type="EC" id="3.6.1.9" evidence="3"/>
<protein>
    <recommendedName>
        <fullName evidence="3">Nucleoside triphosphate pyrophosphatase</fullName>
        <ecNumber evidence="3">3.6.1.9</ecNumber>
    </recommendedName>
    <alternativeName>
        <fullName evidence="3">Nucleotide pyrophosphatase</fullName>
        <shortName evidence="3">Nucleotide PPase</shortName>
    </alternativeName>
</protein>
<evidence type="ECO:0000256" key="2">
    <source>
        <dbReference type="ARBA" id="ARBA00022801"/>
    </source>
</evidence>
<dbReference type="PANTHER" id="PTHR43213:SF5">
    <property type="entry name" value="BIFUNCTIONAL DTTP_UTP PYROPHOSPHATASE_METHYLTRANSFERASE PROTEIN-RELATED"/>
    <property type="match status" value="1"/>
</dbReference>
<dbReference type="GO" id="GO:0005737">
    <property type="term" value="C:cytoplasm"/>
    <property type="evidence" value="ECO:0007669"/>
    <property type="project" value="UniProtKB-SubCell"/>
</dbReference>